<proteinExistence type="predicted"/>
<dbReference type="Proteomes" id="UP000234681">
    <property type="component" value="Chromosome 3"/>
</dbReference>
<evidence type="ECO:0000313" key="2">
    <source>
        <dbReference type="Proteomes" id="UP000234681"/>
    </source>
</evidence>
<organism evidence="1 2">
    <name type="scientific">Rattus norvegicus</name>
    <name type="common">Rat</name>
    <dbReference type="NCBI Taxonomy" id="10116"/>
    <lineage>
        <taxon>Eukaryota</taxon>
        <taxon>Metazoa</taxon>
        <taxon>Chordata</taxon>
        <taxon>Craniata</taxon>
        <taxon>Vertebrata</taxon>
        <taxon>Euteleostomi</taxon>
        <taxon>Mammalia</taxon>
        <taxon>Eutheria</taxon>
        <taxon>Euarchontoglires</taxon>
        <taxon>Glires</taxon>
        <taxon>Rodentia</taxon>
        <taxon>Myomorpha</taxon>
        <taxon>Muroidea</taxon>
        <taxon>Muridae</taxon>
        <taxon>Murinae</taxon>
        <taxon>Rattus</taxon>
    </lineage>
</organism>
<name>A6HP90_RAT</name>
<dbReference type="EMBL" id="CH473949">
    <property type="protein sequence ID" value="EDL79841.1"/>
    <property type="molecule type" value="Genomic_DNA"/>
</dbReference>
<protein>
    <submittedName>
        <fullName evidence="1">RCG26461</fullName>
    </submittedName>
</protein>
<evidence type="ECO:0000313" key="1">
    <source>
        <dbReference type="EMBL" id="EDL79841.1"/>
    </source>
</evidence>
<accession>A6HP90</accession>
<reference evidence="2" key="1">
    <citation type="submission" date="2005-09" db="EMBL/GenBank/DDBJ databases">
        <authorList>
            <person name="Mural R.J."/>
            <person name="Li P.W."/>
            <person name="Adams M.D."/>
            <person name="Amanatides P.G."/>
            <person name="Baden-Tillson H."/>
            <person name="Barnstead M."/>
            <person name="Chin S.H."/>
            <person name="Dew I."/>
            <person name="Evans C.A."/>
            <person name="Ferriera S."/>
            <person name="Flanigan M."/>
            <person name="Fosler C."/>
            <person name="Glodek A."/>
            <person name="Gu Z."/>
            <person name="Holt R.A."/>
            <person name="Jennings D."/>
            <person name="Kraft C.L."/>
            <person name="Lu F."/>
            <person name="Nguyen T."/>
            <person name="Nusskern D.R."/>
            <person name="Pfannkoch C.M."/>
            <person name="Sitter C."/>
            <person name="Sutton G.G."/>
            <person name="Venter J.C."/>
            <person name="Wang Z."/>
            <person name="Woodage T."/>
            <person name="Zheng X.H."/>
            <person name="Zhong F."/>
        </authorList>
    </citation>
    <scope>NUCLEOTIDE SEQUENCE [LARGE SCALE GENOMIC DNA]</scope>
    <source>
        <strain>BN</strain>
        <strain evidence="2">Sprague-Dawley</strain>
    </source>
</reference>
<dbReference type="AlphaFoldDB" id="A6HP90"/>
<sequence length="19" mass="2041">MGTGQRTERAASSMRLAFA</sequence>
<gene>
    <name evidence="1" type="ORF">rCG_26461</name>
</gene>